<dbReference type="InterPro" id="IPR054827">
    <property type="entry name" value="thermosome_alpha"/>
</dbReference>
<sequence>MLKNQFVKGNRKNDQLNFKNKSKPDDILKSNITSAKGLIDSIRTSLGQGMDKMIIGGDKSSIVIITNDGATILKKIKVLHPASKILVNLSESQDAEAGDGTTSVVVLAGSLLGECESLLAMGMHPLAIAEGFRNACKCAIGAIESMSKPVELSDRESLIKSAHTSLHSKVVSNYSNVLAPLCVDAVLKIIDIEKDTTVNLKDIQIIKKMGPTVDESVLVPGLVLDNKCINQPNGIRRVEKAKIAVVQFCLSPPKTNIDSQVMIDDYTQMDKILQEEREYILKIVKKIKKSGCNVLLIQKSILRDALNELAEHYLTKLKIMVVKDVERTHVEFICKSLNCRPVASLDRFEADALAHVDLVYEQSISGSKVIMFEGMKQVSKTMSIILKGSNEMILEEAERSVHDALCVVTCLVKKRSLITGAGAPEIEASAQLLRMSNKCIGNDQYCFRAFSKALDIIPFTLAENSGINAMETVAKLKSKHNEGFKDYGINMATGQVCDMWKESVVQPLLVSTSAFNLATEAVCCILKIDEIITIPA</sequence>
<dbReference type="SUPFAM" id="SSF52029">
    <property type="entry name" value="GroEL apical domain-like"/>
    <property type="match status" value="1"/>
</dbReference>
<evidence type="ECO:0000256" key="10">
    <source>
        <dbReference type="SAM" id="MobiDB-lite"/>
    </source>
</evidence>
<accession>A0A177B8Y3</accession>
<dbReference type="InterPro" id="IPR053374">
    <property type="entry name" value="TCP-1_chaperonin"/>
</dbReference>
<gene>
    <name evidence="11" type="ORF">A3Q56_01522</name>
</gene>
<dbReference type="InterPro" id="IPR002423">
    <property type="entry name" value="Cpn60/GroEL/TCP-1"/>
</dbReference>
<comment type="similarity">
    <text evidence="2 8">Belongs to the TCP-1 chaperonin family.</text>
</comment>
<dbReference type="GO" id="GO:0140662">
    <property type="term" value="F:ATP-dependent protein folding chaperone"/>
    <property type="evidence" value="ECO:0007669"/>
    <property type="project" value="InterPro"/>
</dbReference>
<dbReference type="Gene3D" id="3.50.7.10">
    <property type="entry name" value="GroEL"/>
    <property type="match status" value="1"/>
</dbReference>
<comment type="subcellular location">
    <subcellularLocation>
        <location evidence="1">Cytoplasm</location>
    </subcellularLocation>
</comment>
<dbReference type="GO" id="GO:0016887">
    <property type="term" value="F:ATP hydrolysis activity"/>
    <property type="evidence" value="ECO:0007669"/>
    <property type="project" value="InterPro"/>
</dbReference>
<evidence type="ECO:0000256" key="4">
    <source>
        <dbReference type="ARBA" id="ARBA00022490"/>
    </source>
</evidence>
<comment type="caution">
    <text evidence="11">The sequence shown here is derived from an EMBL/GenBank/DDBJ whole genome shotgun (WGS) entry which is preliminary data.</text>
</comment>
<evidence type="ECO:0000256" key="9">
    <source>
        <dbReference type="RuleBase" id="RU004192"/>
    </source>
</evidence>
<dbReference type="AlphaFoldDB" id="A0A177B8Y3"/>
<dbReference type="PRINTS" id="PR00304">
    <property type="entry name" value="TCOMPLEXTCP1"/>
</dbReference>
<evidence type="ECO:0000256" key="3">
    <source>
        <dbReference type="ARBA" id="ARBA00016107"/>
    </source>
</evidence>
<dbReference type="Proteomes" id="UP000078046">
    <property type="component" value="Unassembled WGS sequence"/>
</dbReference>
<evidence type="ECO:0000313" key="11">
    <source>
        <dbReference type="EMBL" id="OAF70716.1"/>
    </source>
</evidence>
<protein>
    <recommendedName>
        <fullName evidence="3 9">T-complex protein 1 subunit delta</fullName>
    </recommendedName>
</protein>
<keyword evidence="4" id="KW-0963">Cytoplasm</keyword>
<evidence type="ECO:0000256" key="1">
    <source>
        <dbReference type="ARBA" id="ARBA00004496"/>
    </source>
</evidence>
<evidence type="ECO:0000256" key="5">
    <source>
        <dbReference type="ARBA" id="ARBA00022741"/>
    </source>
</evidence>
<evidence type="ECO:0000256" key="6">
    <source>
        <dbReference type="ARBA" id="ARBA00022840"/>
    </source>
</evidence>
<keyword evidence="5 8" id="KW-0547">Nucleotide-binding</keyword>
<dbReference type="SUPFAM" id="SSF48592">
    <property type="entry name" value="GroEL equatorial domain-like"/>
    <property type="match status" value="1"/>
</dbReference>
<dbReference type="InterPro" id="IPR017998">
    <property type="entry name" value="Chaperone_TCP-1"/>
</dbReference>
<keyword evidence="12" id="KW-1185">Reference proteome</keyword>
<dbReference type="EMBL" id="LWCA01000118">
    <property type="protein sequence ID" value="OAF70716.1"/>
    <property type="molecule type" value="Genomic_DNA"/>
</dbReference>
<dbReference type="InterPro" id="IPR027413">
    <property type="entry name" value="GROEL-like_equatorial_sf"/>
</dbReference>
<dbReference type="CDD" id="cd03338">
    <property type="entry name" value="TCP1_delta"/>
    <property type="match status" value="1"/>
</dbReference>
<dbReference type="InterPro" id="IPR027409">
    <property type="entry name" value="GroEL-like_apical_dom_sf"/>
</dbReference>
<dbReference type="Gene3D" id="1.10.560.10">
    <property type="entry name" value="GroEL-like equatorial domain"/>
    <property type="match status" value="1"/>
</dbReference>
<dbReference type="InterPro" id="IPR012717">
    <property type="entry name" value="Chap_CCT_delta"/>
</dbReference>
<dbReference type="Pfam" id="PF00118">
    <property type="entry name" value="Cpn60_TCP1"/>
    <property type="match status" value="1"/>
</dbReference>
<dbReference type="GO" id="GO:0051082">
    <property type="term" value="F:unfolded protein binding"/>
    <property type="evidence" value="ECO:0007669"/>
    <property type="project" value="InterPro"/>
</dbReference>
<dbReference type="GO" id="GO:0005737">
    <property type="term" value="C:cytoplasm"/>
    <property type="evidence" value="ECO:0007669"/>
    <property type="project" value="UniProtKB-SubCell"/>
</dbReference>
<dbReference type="NCBIfam" id="TIGR02342">
    <property type="entry name" value="chap_CCT_delta"/>
    <property type="match status" value="1"/>
</dbReference>
<keyword evidence="6 8" id="KW-0067">ATP-binding</keyword>
<dbReference type="PANTHER" id="PTHR11353">
    <property type="entry name" value="CHAPERONIN"/>
    <property type="match status" value="1"/>
</dbReference>
<feature type="region of interest" description="Disordered" evidence="10">
    <location>
        <begin position="1"/>
        <end position="22"/>
    </location>
</feature>
<evidence type="ECO:0000256" key="2">
    <source>
        <dbReference type="ARBA" id="ARBA00008020"/>
    </source>
</evidence>
<dbReference type="NCBIfam" id="NF041082">
    <property type="entry name" value="thermosome_alpha"/>
    <property type="match status" value="1"/>
</dbReference>
<proteinExistence type="inferred from homology"/>
<reference evidence="11 12" key="1">
    <citation type="submission" date="2016-04" db="EMBL/GenBank/DDBJ databases">
        <title>The genome of Intoshia linei affirms orthonectids as highly simplified spiralians.</title>
        <authorList>
            <person name="Mikhailov K.V."/>
            <person name="Slusarev G.S."/>
            <person name="Nikitin M.A."/>
            <person name="Logacheva M.D."/>
            <person name="Penin A."/>
            <person name="Aleoshin V."/>
            <person name="Panchin Y.V."/>
        </authorList>
    </citation>
    <scope>NUCLEOTIDE SEQUENCE [LARGE SCALE GENOMIC DNA]</scope>
    <source>
        <strain evidence="11">Intl2013</strain>
        <tissue evidence="11">Whole animal</tissue>
    </source>
</reference>
<evidence type="ECO:0000256" key="7">
    <source>
        <dbReference type="ARBA" id="ARBA00023186"/>
    </source>
</evidence>
<name>A0A177B8Y3_9BILA</name>
<dbReference type="InterPro" id="IPR002194">
    <property type="entry name" value="Chaperonin_TCP-1_CS"/>
</dbReference>
<dbReference type="PROSITE" id="PS00751">
    <property type="entry name" value="TCP1_2"/>
    <property type="match status" value="1"/>
</dbReference>
<dbReference type="PROSITE" id="PS00995">
    <property type="entry name" value="TCP1_3"/>
    <property type="match status" value="1"/>
</dbReference>
<evidence type="ECO:0000313" key="12">
    <source>
        <dbReference type="Proteomes" id="UP000078046"/>
    </source>
</evidence>
<organism evidence="11 12">
    <name type="scientific">Intoshia linei</name>
    <dbReference type="NCBI Taxonomy" id="1819745"/>
    <lineage>
        <taxon>Eukaryota</taxon>
        <taxon>Metazoa</taxon>
        <taxon>Spiralia</taxon>
        <taxon>Lophotrochozoa</taxon>
        <taxon>Mesozoa</taxon>
        <taxon>Orthonectida</taxon>
        <taxon>Rhopaluridae</taxon>
        <taxon>Intoshia</taxon>
    </lineage>
</organism>
<dbReference type="OrthoDB" id="10248520at2759"/>
<keyword evidence="7 8" id="KW-0143">Chaperone</keyword>
<dbReference type="InterPro" id="IPR027410">
    <property type="entry name" value="TCP-1-like_intermed_sf"/>
</dbReference>
<dbReference type="Gene3D" id="3.30.260.10">
    <property type="entry name" value="TCP-1-like chaperonin intermediate domain"/>
    <property type="match status" value="1"/>
</dbReference>
<dbReference type="GO" id="GO:0005524">
    <property type="term" value="F:ATP binding"/>
    <property type="evidence" value="ECO:0007669"/>
    <property type="project" value="UniProtKB-KW"/>
</dbReference>
<dbReference type="SUPFAM" id="SSF54849">
    <property type="entry name" value="GroEL-intermediate domain like"/>
    <property type="match status" value="1"/>
</dbReference>
<dbReference type="FunFam" id="3.50.7.10:FF:000010">
    <property type="entry name" value="T-complex protein 1 subunit delta"/>
    <property type="match status" value="1"/>
</dbReference>
<evidence type="ECO:0000256" key="8">
    <source>
        <dbReference type="RuleBase" id="RU004187"/>
    </source>
</evidence>
<dbReference type="NCBIfam" id="NF041083">
    <property type="entry name" value="thermosome_beta"/>
    <property type="match status" value="1"/>
</dbReference>